<evidence type="ECO:0000313" key="5">
    <source>
        <dbReference type="Proteomes" id="UP000823941"/>
    </source>
</evidence>
<evidence type="ECO:0008006" key="6">
    <source>
        <dbReference type="Google" id="ProtNLM"/>
    </source>
</evidence>
<dbReference type="Proteomes" id="UP000823941">
    <property type="component" value="Chromosome 12"/>
</dbReference>
<name>A0ABQ7QL57_PLUXY</name>
<keyword evidence="2" id="KW-0193">Cuticle</keyword>
<dbReference type="Pfam" id="PF00379">
    <property type="entry name" value="Chitin_bind_4"/>
    <property type="match status" value="1"/>
</dbReference>
<feature type="compositionally biased region" description="Low complexity" evidence="3">
    <location>
        <begin position="328"/>
        <end position="337"/>
    </location>
</feature>
<evidence type="ECO:0000256" key="2">
    <source>
        <dbReference type="PROSITE-ProRule" id="PRU00497"/>
    </source>
</evidence>
<dbReference type="InterPro" id="IPR000618">
    <property type="entry name" value="Insect_cuticle"/>
</dbReference>
<dbReference type="PANTHER" id="PTHR10380:SF234">
    <property type="entry name" value="CUTICULAR PROTEIN 97EA, ISOFORM A"/>
    <property type="match status" value="1"/>
</dbReference>
<dbReference type="PANTHER" id="PTHR10380">
    <property type="entry name" value="CUTICLE PROTEIN"/>
    <property type="match status" value="1"/>
</dbReference>
<evidence type="ECO:0000256" key="1">
    <source>
        <dbReference type="ARBA" id="ARBA00022729"/>
    </source>
</evidence>
<gene>
    <name evidence="4" type="ORF">JYU34_008534</name>
</gene>
<protein>
    <recommendedName>
        <fullName evidence="6">Cuticular protein</fullName>
    </recommendedName>
</protein>
<sequence>MLKVHEGQIHFRDHTHLSRGPVYKGYQGCRDNLESERPPPTVGIKATCARAAPPLHNMAAITRLTLLALACACATAQYEEERAPRYIASGPAKVAPTPVAILKQINRHNEDGSYTYGYEAGDGSFKIETKSPTGEVKGKYGYKDDTGKVRVIEYGANKYGFQPAGEGITVAPPTLVDETKEEDERQRQREQNQGQRTQYRAPAQQQQSIDYDYEEPAPTPAPRPAYRAPQPAYRAPQPAPQQPAYRAPAQTAPARPRPIVVPGAAPAPDQGPQQFFNPAPAAPAPRPAYRAPKQQEFSFDSFGDDFGQGFSQPAPQPQPQQPRYTQAPSQFQPQSQPFSMLDQLLKEYALPAGGAAPLHDITFGSY</sequence>
<dbReference type="PROSITE" id="PS51155">
    <property type="entry name" value="CHIT_BIND_RR_2"/>
    <property type="match status" value="1"/>
</dbReference>
<feature type="compositionally biased region" description="Low complexity" evidence="3">
    <location>
        <begin position="224"/>
        <end position="274"/>
    </location>
</feature>
<organism evidence="4 5">
    <name type="scientific">Plutella xylostella</name>
    <name type="common">Diamondback moth</name>
    <name type="synonym">Plutella maculipennis</name>
    <dbReference type="NCBI Taxonomy" id="51655"/>
    <lineage>
        <taxon>Eukaryota</taxon>
        <taxon>Metazoa</taxon>
        <taxon>Ecdysozoa</taxon>
        <taxon>Arthropoda</taxon>
        <taxon>Hexapoda</taxon>
        <taxon>Insecta</taxon>
        <taxon>Pterygota</taxon>
        <taxon>Neoptera</taxon>
        <taxon>Endopterygota</taxon>
        <taxon>Lepidoptera</taxon>
        <taxon>Glossata</taxon>
        <taxon>Ditrysia</taxon>
        <taxon>Yponomeutoidea</taxon>
        <taxon>Plutellidae</taxon>
        <taxon>Plutella</taxon>
    </lineage>
</organism>
<accession>A0ABQ7QL57</accession>
<reference evidence="4 5" key="1">
    <citation type="submission" date="2021-06" db="EMBL/GenBank/DDBJ databases">
        <title>A haploid diamondback moth (Plutella xylostella L.) genome assembly resolves 31 chromosomes and identifies a diamide resistance mutation.</title>
        <authorList>
            <person name="Ward C.M."/>
            <person name="Perry K.D."/>
            <person name="Baker G."/>
            <person name="Powis K."/>
            <person name="Heckel D.G."/>
            <person name="Baxter S.W."/>
        </authorList>
    </citation>
    <scope>NUCLEOTIDE SEQUENCE [LARGE SCALE GENOMIC DNA]</scope>
    <source>
        <strain evidence="4 5">LV</strain>
        <tissue evidence="4">Single pupa</tissue>
    </source>
</reference>
<evidence type="ECO:0000313" key="4">
    <source>
        <dbReference type="EMBL" id="KAG7305969.1"/>
    </source>
</evidence>
<keyword evidence="1" id="KW-0732">Signal</keyword>
<feature type="region of interest" description="Disordered" evidence="3">
    <location>
        <begin position="162"/>
        <end position="337"/>
    </location>
</feature>
<proteinExistence type="predicted"/>
<comment type="caution">
    <text evidence="4">The sequence shown here is derived from an EMBL/GenBank/DDBJ whole genome shotgun (WGS) entry which is preliminary data.</text>
</comment>
<dbReference type="EMBL" id="JAHIBW010000012">
    <property type="protein sequence ID" value="KAG7305969.1"/>
    <property type="molecule type" value="Genomic_DNA"/>
</dbReference>
<keyword evidence="5" id="KW-1185">Reference proteome</keyword>
<dbReference type="InterPro" id="IPR050468">
    <property type="entry name" value="Cuticle_Struct_Prot"/>
</dbReference>
<evidence type="ECO:0000256" key="3">
    <source>
        <dbReference type="SAM" id="MobiDB-lite"/>
    </source>
</evidence>
<feature type="compositionally biased region" description="Low complexity" evidence="3">
    <location>
        <begin position="287"/>
        <end position="313"/>
    </location>
</feature>